<dbReference type="RefSeq" id="WP_117298195.1">
    <property type="nucleotide sequence ID" value="NZ_QVQT02000002.1"/>
</dbReference>
<evidence type="ECO:0000259" key="8">
    <source>
        <dbReference type="Pfam" id="PF22638"/>
    </source>
</evidence>
<dbReference type="GO" id="GO:0044780">
    <property type="term" value="P:bacterial-type flagellum assembly"/>
    <property type="evidence" value="ECO:0007669"/>
    <property type="project" value="InterPro"/>
</dbReference>
<organism evidence="9 10">
    <name type="scientific">Paracidobacterium acidisoli</name>
    <dbReference type="NCBI Taxonomy" id="2303751"/>
    <lineage>
        <taxon>Bacteria</taxon>
        <taxon>Pseudomonadati</taxon>
        <taxon>Acidobacteriota</taxon>
        <taxon>Terriglobia</taxon>
        <taxon>Terriglobales</taxon>
        <taxon>Acidobacteriaceae</taxon>
        <taxon>Paracidobacterium</taxon>
    </lineage>
</organism>
<dbReference type="PANTHER" id="PTHR30033:SF1">
    <property type="entry name" value="FLAGELLAR HOOK-ASSOCIATED PROTEIN 1"/>
    <property type="match status" value="1"/>
</dbReference>
<dbReference type="Pfam" id="PF00460">
    <property type="entry name" value="Flg_bb_rod"/>
    <property type="match status" value="1"/>
</dbReference>
<comment type="subcellular location">
    <subcellularLocation>
        <location evidence="1">Bacterial flagellum</location>
    </subcellularLocation>
    <subcellularLocation>
        <location evidence="2">Secreted</location>
    </subcellularLocation>
</comment>
<dbReference type="GO" id="GO:0005576">
    <property type="term" value="C:extracellular region"/>
    <property type="evidence" value="ECO:0007669"/>
    <property type="project" value="UniProtKB-SubCell"/>
</dbReference>
<evidence type="ECO:0000256" key="4">
    <source>
        <dbReference type="ARBA" id="ARBA00016244"/>
    </source>
</evidence>
<keyword evidence="9" id="KW-0282">Flagellum</keyword>
<keyword evidence="9" id="KW-0966">Cell projection</keyword>
<evidence type="ECO:0000313" key="9">
    <source>
        <dbReference type="EMBL" id="RFU17446.1"/>
    </source>
</evidence>
<dbReference type="InterPro" id="IPR001444">
    <property type="entry name" value="Flag_bb_rod_N"/>
</dbReference>
<dbReference type="Proteomes" id="UP000264702">
    <property type="component" value="Unassembled WGS sequence"/>
</dbReference>
<evidence type="ECO:0000313" key="10">
    <source>
        <dbReference type="Proteomes" id="UP000264702"/>
    </source>
</evidence>
<dbReference type="GO" id="GO:0005198">
    <property type="term" value="F:structural molecule activity"/>
    <property type="evidence" value="ECO:0007669"/>
    <property type="project" value="InterPro"/>
</dbReference>
<evidence type="ECO:0000256" key="6">
    <source>
        <dbReference type="ARBA" id="ARBA00023143"/>
    </source>
</evidence>
<dbReference type="PANTHER" id="PTHR30033">
    <property type="entry name" value="FLAGELLAR HOOK-ASSOCIATED PROTEIN 1"/>
    <property type="match status" value="1"/>
</dbReference>
<dbReference type="InterPro" id="IPR053927">
    <property type="entry name" value="FlgK_helical"/>
</dbReference>
<dbReference type="SUPFAM" id="SSF64518">
    <property type="entry name" value="Phase 1 flagellin"/>
    <property type="match status" value="1"/>
</dbReference>
<keyword evidence="5" id="KW-0964">Secreted</keyword>
<accession>A0A372IRB2</accession>
<keyword evidence="9" id="KW-0969">Cilium</keyword>
<feature type="domain" description="Flagellar hook-associated protein FlgK helical" evidence="8">
    <location>
        <begin position="113"/>
        <end position="332"/>
    </location>
</feature>
<keyword evidence="10" id="KW-1185">Reference proteome</keyword>
<evidence type="ECO:0000256" key="3">
    <source>
        <dbReference type="ARBA" id="ARBA00009677"/>
    </source>
</evidence>
<keyword evidence="6" id="KW-0975">Bacterial flagellum</keyword>
<dbReference type="InterPro" id="IPR002371">
    <property type="entry name" value="FlgK"/>
</dbReference>
<sequence length="477" mass="48701">MATLNTAFSIATGALDADQAALDIVANNTANASTPGYTREVANWEENDSVTLNGTTYGDGAIVTGPVSQRDRVLEQSMQQQTQAESASGARLTALDQLQELFSDATSNTSSSNNTADGIGNDITQFFDSLSSLEASPSGNAARQGVLSAATTLSDDFNSVASQLSGQQQALDQQSSGIAGEVNTLTQNIAGLNLQIESTSPNSDAGVLEDQRQQDLTQLSQLIGFNQIQTEDNGLTLTTSSGALLVSGGQSYAITTGMKNGVTHFYDAANADITSDLTSGGGELGGILTTRDQDIPQAQHALDELAYSLASAVNTQNEAGTDLNGNAGTAIFSLPGTATAANPEGSAANLSVVMSDPSLVAAAVSGNGSSDNTNATAMANLASATIVGGDTATSYYSAFVTGLGSLVSEVSTENTAQNSSLTQLNNQIGSLSGVNQDEEAASLEAFEQSYQAASKIFTILDEVMVSALNLGVETSIS</sequence>
<dbReference type="Pfam" id="PF22638">
    <property type="entry name" value="FlgK_D1"/>
    <property type="match status" value="1"/>
</dbReference>
<evidence type="ECO:0000259" key="7">
    <source>
        <dbReference type="Pfam" id="PF00460"/>
    </source>
</evidence>
<dbReference type="EMBL" id="QVQT01000002">
    <property type="protein sequence ID" value="RFU17446.1"/>
    <property type="molecule type" value="Genomic_DNA"/>
</dbReference>
<proteinExistence type="inferred from homology"/>
<feature type="domain" description="Flagellar basal body rod protein N-terminal" evidence="7">
    <location>
        <begin position="10"/>
        <end position="38"/>
    </location>
</feature>
<protein>
    <recommendedName>
        <fullName evidence="4">Flagellar hook-associated protein 1</fullName>
    </recommendedName>
</protein>
<dbReference type="AlphaFoldDB" id="A0A372IRB2"/>
<evidence type="ECO:0000256" key="5">
    <source>
        <dbReference type="ARBA" id="ARBA00022525"/>
    </source>
</evidence>
<dbReference type="OrthoDB" id="9802553at2"/>
<comment type="caution">
    <text evidence="9">The sequence shown here is derived from an EMBL/GenBank/DDBJ whole genome shotgun (WGS) entry which is preliminary data.</text>
</comment>
<name>A0A372IRB2_9BACT</name>
<dbReference type="GO" id="GO:0009424">
    <property type="term" value="C:bacterial-type flagellum hook"/>
    <property type="evidence" value="ECO:0007669"/>
    <property type="project" value="InterPro"/>
</dbReference>
<evidence type="ECO:0000256" key="2">
    <source>
        <dbReference type="ARBA" id="ARBA00004613"/>
    </source>
</evidence>
<reference evidence="9 10" key="1">
    <citation type="submission" date="2018-08" db="EMBL/GenBank/DDBJ databases">
        <title>Acidipila sp. 4G-K13, an acidobacterium isolated from forest soil.</title>
        <authorList>
            <person name="Gao Z.-H."/>
            <person name="Qiu L.-H."/>
        </authorList>
    </citation>
    <scope>NUCLEOTIDE SEQUENCE [LARGE SCALE GENOMIC DNA]</scope>
    <source>
        <strain evidence="9 10">4G-K13</strain>
    </source>
</reference>
<comment type="similarity">
    <text evidence="3">Belongs to the flagella basal body rod proteins family.</text>
</comment>
<evidence type="ECO:0000256" key="1">
    <source>
        <dbReference type="ARBA" id="ARBA00004365"/>
    </source>
</evidence>
<dbReference type="NCBIfam" id="TIGR02492">
    <property type="entry name" value="flgK_ends"/>
    <property type="match status" value="1"/>
</dbReference>
<gene>
    <name evidence="9" type="primary">flgK</name>
    <name evidence="9" type="ORF">D0Y96_04635</name>
</gene>